<dbReference type="InterPro" id="IPR023187">
    <property type="entry name" value="Tscrpt_reg_MarR-type_CS"/>
</dbReference>
<reference evidence="6" key="1">
    <citation type="journal article" date="2019" name="Int. J. Syst. Evol. Microbiol.">
        <title>The Global Catalogue of Microorganisms (GCM) 10K type strain sequencing project: providing services to taxonomists for standard genome sequencing and annotation.</title>
        <authorList>
            <consortium name="The Broad Institute Genomics Platform"/>
            <consortium name="The Broad Institute Genome Sequencing Center for Infectious Disease"/>
            <person name="Wu L."/>
            <person name="Ma J."/>
        </authorList>
    </citation>
    <scope>NUCLEOTIDE SEQUENCE [LARGE SCALE GENOMIC DNA]</scope>
    <source>
        <strain evidence="6">JCM 17441</strain>
    </source>
</reference>
<evidence type="ECO:0000313" key="6">
    <source>
        <dbReference type="Proteomes" id="UP001500620"/>
    </source>
</evidence>
<dbReference type="InterPro" id="IPR036390">
    <property type="entry name" value="WH_DNA-bd_sf"/>
</dbReference>
<dbReference type="Gene3D" id="1.10.10.10">
    <property type="entry name" value="Winged helix-like DNA-binding domain superfamily/Winged helix DNA-binding domain"/>
    <property type="match status" value="1"/>
</dbReference>
<protein>
    <submittedName>
        <fullName evidence="5">MarR family transcriptional regulator</fullName>
    </submittedName>
</protein>
<dbReference type="InterPro" id="IPR052526">
    <property type="entry name" value="HTH-type_Bedaq_tolerance"/>
</dbReference>
<dbReference type="PANTHER" id="PTHR39515">
    <property type="entry name" value="CONSERVED PROTEIN"/>
    <property type="match status" value="1"/>
</dbReference>
<dbReference type="InterPro" id="IPR036388">
    <property type="entry name" value="WH-like_DNA-bd_sf"/>
</dbReference>
<keyword evidence="3" id="KW-0804">Transcription</keyword>
<gene>
    <name evidence="5" type="ORF">GCM10022255_099620</name>
</gene>
<dbReference type="PANTHER" id="PTHR39515:SF2">
    <property type="entry name" value="HTH-TYPE TRANSCRIPTIONAL REGULATOR RV0880"/>
    <property type="match status" value="1"/>
</dbReference>
<dbReference type="PROSITE" id="PS01117">
    <property type="entry name" value="HTH_MARR_1"/>
    <property type="match status" value="1"/>
</dbReference>
<dbReference type="SUPFAM" id="SSF46785">
    <property type="entry name" value="Winged helix' DNA-binding domain"/>
    <property type="match status" value="1"/>
</dbReference>
<accession>A0ABP8DRG8</accession>
<keyword evidence="2" id="KW-0238">DNA-binding</keyword>
<dbReference type="InterPro" id="IPR000835">
    <property type="entry name" value="HTH_MarR-typ"/>
</dbReference>
<evidence type="ECO:0000259" key="4">
    <source>
        <dbReference type="PROSITE" id="PS50995"/>
    </source>
</evidence>
<sequence>MEPDPDLSAARAVRRATQRLSRRLQLQRASDGLSLTKISMMSHLARKGPMTAGALAAADRLQPQSVTRVLADLEADGHIQRLGNPADKRQRVFAISEAGRAALRADMRLRDEWLASVMAHELSAAERDALLHASAILERLADAD</sequence>
<evidence type="ECO:0000256" key="1">
    <source>
        <dbReference type="ARBA" id="ARBA00023015"/>
    </source>
</evidence>
<comment type="caution">
    <text evidence="5">The sequence shown here is derived from an EMBL/GenBank/DDBJ whole genome shotgun (WGS) entry which is preliminary data.</text>
</comment>
<dbReference type="Proteomes" id="UP001500620">
    <property type="component" value="Unassembled WGS sequence"/>
</dbReference>
<evidence type="ECO:0000313" key="5">
    <source>
        <dbReference type="EMBL" id="GAA4262546.1"/>
    </source>
</evidence>
<name>A0ABP8DRG8_9ACTN</name>
<evidence type="ECO:0000256" key="3">
    <source>
        <dbReference type="ARBA" id="ARBA00023163"/>
    </source>
</evidence>
<keyword evidence="1" id="KW-0805">Transcription regulation</keyword>
<dbReference type="EMBL" id="BAABAT010000052">
    <property type="protein sequence ID" value="GAA4262546.1"/>
    <property type="molecule type" value="Genomic_DNA"/>
</dbReference>
<proteinExistence type="predicted"/>
<feature type="domain" description="HTH marR-type" evidence="4">
    <location>
        <begin position="6"/>
        <end position="142"/>
    </location>
</feature>
<dbReference type="PROSITE" id="PS50995">
    <property type="entry name" value="HTH_MARR_2"/>
    <property type="match status" value="1"/>
</dbReference>
<dbReference type="RefSeq" id="WP_345140112.1">
    <property type="nucleotide sequence ID" value="NZ_BAABAT010000052.1"/>
</dbReference>
<organism evidence="5 6">
    <name type="scientific">Dactylosporangium darangshiense</name>
    <dbReference type="NCBI Taxonomy" id="579108"/>
    <lineage>
        <taxon>Bacteria</taxon>
        <taxon>Bacillati</taxon>
        <taxon>Actinomycetota</taxon>
        <taxon>Actinomycetes</taxon>
        <taxon>Micromonosporales</taxon>
        <taxon>Micromonosporaceae</taxon>
        <taxon>Dactylosporangium</taxon>
    </lineage>
</organism>
<dbReference type="SMART" id="SM00347">
    <property type="entry name" value="HTH_MARR"/>
    <property type="match status" value="1"/>
</dbReference>
<keyword evidence="6" id="KW-1185">Reference proteome</keyword>
<evidence type="ECO:0000256" key="2">
    <source>
        <dbReference type="ARBA" id="ARBA00023125"/>
    </source>
</evidence>
<dbReference type="Gene3D" id="1.10.287.100">
    <property type="match status" value="1"/>
</dbReference>
<dbReference type="Pfam" id="PF01047">
    <property type="entry name" value="MarR"/>
    <property type="match status" value="1"/>
</dbReference>